<evidence type="ECO:0000256" key="1">
    <source>
        <dbReference type="SAM" id="MobiDB-lite"/>
    </source>
</evidence>
<feature type="compositionally biased region" description="Low complexity" evidence="1">
    <location>
        <begin position="66"/>
        <end position="75"/>
    </location>
</feature>
<gene>
    <name evidence="2" type="ORF">VNO78_08663</name>
</gene>
<reference evidence="2 3" key="1">
    <citation type="submission" date="2024-01" db="EMBL/GenBank/DDBJ databases">
        <title>The genomes of 5 underutilized Papilionoideae crops provide insights into root nodulation and disease resistanc.</title>
        <authorList>
            <person name="Jiang F."/>
        </authorList>
    </citation>
    <scope>NUCLEOTIDE SEQUENCE [LARGE SCALE GENOMIC DNA]</scope>
    <source>
        <strain evidence="2">DUOXIRENSHENG_FW03</strain>
        <tissue evidence="2">Leaves</tissue>
    </source>
</reference>
<dbReference type="AlphaFoldDB" id="A0AAN9SVD3"/>
<feature type="region of interest" description="Disordered" evidence="1">
    <location>
        <begin position="1"/>
        <end position="21"/>
    </location>
</feature>
<protein>
    <submittedName>
        <fullName evidence="2">Uncharacterized protein</fullName>
    </submittedName>
</protein>
<name>A0AAN9SVD3_PSOTE</name>
<feature type="compositionally biased region" description="Polar residues" evidence="1">
    <location>
        <begin position="76"/>
        <end position="86"/>
    </location>
</feature>
<accession>A0AAN9SVD3</accession>
<evidence type="ECO:0000313" key="2">
    <source>
        <dbReference type="EMBL" id="KAK7407023.1"/>
    </source>
</evidence>
<comment type="caution">
    <text evidence="2">The sequence shown here is derived from an EMBL/GenBank/DDBJ whole genome shotgun (WGS) entry which is preliminary data.</text>
</comment>
<sequence>MVGFYDLSDSESESESDNECAVEEIMSQAQDAVVLEQVSAINCSGFSDSVLPSHLETRFRNLKSFPPSKTKPPTSVQSSNHQSPHFSPSKHSGHPSASLSSSDESSLSSIFRPSQKDSPLRSSHSPSPPRWIACFWFSPKKNKSKKILRKPIKEQDKLLRHAHKIVKQASASFNLPHHHDLTH</sequence>
<dbReference type="Proteomes" id="UP001386955">
    <property type="component" value="Unassembled WGS sequence"/>
</dbReference>
<dbReference type="EMBL" id="JAYMYS010000002">
    <property type="protein sequence ID" value="KAK7407023.1"/>
    <property type="molecule type" value="Genomic_DNA"/>
</dbReference>
<dbReference type="PANTHER" id="PTHR35692:SF1">
    <property type="entry name" value="F26F24.11"/>
    <property type="match status" value="1"/>
</dbReference>
<evidence type="ECO:0000313" key="3">
    <source>
        <dbReference type="Proteomes" id="UP001386955"/>
    </source>
</evidence>
<feature type="compositionally biased region" description="Acidic residues" evidence="1">
    <location>
        <begin position="8"/>
        <end position="21"/>
    </location>
</feature>
<feature type="region of interest" description="Disordered" evidence="1">
    <location>
        <begin position="63"/>
        <end position="127"/>
    </location>
</feature>
<organism evidence="2 3">
    <name type="scientific">Psophocarpus tetragonolobus</name>
    <name type="common">Winged bean</name>
    <name type="synonym">Dolichos tetragonolobus</name>
    <dbReference type="NCBI Taxonomy" id="3891"/>
    <lineage>
        <taxon>Eukaryota</taxon>
        <taxon>Viridiplantae</taxon>
        <taxon>Streptophyta</taxon>
        <taxon>Embryophyta</taxon>
        <taxon>Tracheophyta</taxon>
        <taxon>Spermatophyta</taxon>
        <taxon>Magnoliopsida</taxon>
        <taxon>eudicotyledons</taxon>
        <taxon>Gunneridae</taxon>
        <taxon>Pentapetalae</taxon>
        <taxon>rosids</taxon>
        <taxon>fabids</taxon>
        <taxon>Fabales</taxon>
        <taxon>Fabaceae</taxon>
        <taxon>Papilionoideae</taxon>
        <taxon>50 kb inversion clade</taxon>
        <taxon>NPAAA clade</taxon>
        <taxon>indigoferoid/millettioid clade</taxon>
        <taxon>Phaseoleae</taxon>
        <taxon>Psophocarpus</taxon>
    </lineage>
</organism>
<dbReference type="PANTHER" id="PTHR35692">
    <property type="entry name" value="F26F24.11"/>
    <property type="match status" value="1"/>
</dbReference>
<proteinExistence type="predicted"/>
<feature type="compositionally biased region" description="Low complexity" evidence="1">
    <location>
        <begin position="94"/>
        <end position="109"/>
    </location>
</feature>
<keyword evidence="3" id="KW-1185">Reference proteome</keyword>